<dbReference type="AlphaFoldDB" id="A0A6C0AL77"/>
<dbReference type="Gene3D" id="1.10.510.10">
    <property type="entry name" value="Transferase(Phosphotransferase) domain 1"/>
    <property type="match status" value="1"/>
</dbReference>
<organism evidence="1">
    <name type="scientific">viral metagenome</name>
    <dbReference type="NCBI Taxonomy" id="1070528"/>
    <lineage>
        <taxon>unclassified sequences</taxon>
        <taxon>metagenomes</taxon>
        <taxon>organismal metagenomes</taxon>
    </lineage>
</organism>
<dbReference type="InterPro" id="IPR011009">
    <property type="entry name" value="Kinase-like_dom_sf"/>
</dbReference>
<reference evidence="1" key="1">
    <citation type="journal article" date="2020" name="Nature">
        <title>Giant virus diversity and host interactions through global metagenomics.</title>
        <authorList>
            <person name="Schulz F."/>
            <person name="Roux S."/>
            <person name="Paez-Espino D."/>
            <person name="Jungbluth S."/>
            <person name="Walsh D.A."/>
            <person name="Denef V.J."/>
            <person name="McMahon K.D."/>
            <person name="Konstantinidis K.T."/>
            <person name="Eloe-Fadrosh E.A."/>
            <person name="Kyrpides N.C."/>
            <person name="Woyke T."/>
        </authorList>
    </citation>
    <scope>NUCLEOTIDE SEQUENCE</scope>
    <source>
        <strain evidence="1">GVMAG-S-1091796-13</strain>
    </source>
</reference>
<evidence type="ECO:0008006" key="2">
    <source>
        <dbReference type="Google" id="ProtNLM"/>
    </source>
</evidence>
<dbReference type="EMBL" id="MN740715">
    <property type="protein sequence ID" value="QHS80653.1"/>
    <property type="molecule type" value="Genomic_DNA"/>
</dbReference>
<sequence length="237" mass="28880">MFKNYNKSVNRNVFKSWDSIRSNDSECMHLNKYCLQQCYCEKDSNNNISKYFIDRDIYDWEIEVYMKLLNKKITPEIRIEQDKYLTYIVSDKISVYNYLLKNKTYTKFVLNELYSFVKKFNKNNFLHGNLHLHNIFIDPDKFLSKGRFYIIDFSNSYIFETNRKGVTSCPRYSRTSFIGEYDKKTSNEFYIYWDFFTLYVSLKMFLKNDLENLVYLENLIQNYMSEDIIKRFISLIV</sequence>
<dbReference type="SUPFAM" id="SSF56112">
    <property type="entry name" value="Protein kinase-like (PK-like)"/>
    <property type="match status" value="1"/>
</dbReference>
<proteinExistence type="predicted"/>
<name>A0A6C0AL77_9ZZZZ</name>
<dbReference type="EMBL" id="MN740714">
    <property type="protein sequence ID" value="QHS80597.1"/>
    <property type="molecule type" value="Genomic_DNA"/>
</dbReference>
<evidence type="ECO:0000313" key="1">
    <source>
        <dbReference type="EMBL" id="QHS80597.1"/>
    </source>
</evidence>
<protein>
    <recommendedName>
        <fullName evidence="2">Protein kinase domain-containing protein</fullName>
    </recommendedName>
</protein>
<accession>A0A6C0AL77</accession>